<proteinExistence type="predicted"/>
<comment type="caution">
    <text evidence="1">The sequence shown here is derived from an EMBL/GenBank/DDBJ whole genome shotgun (WGS) entry which is preliminary data.</text>
</comment>
<evidence type="ECO:0000313" key="1">
    <source>
        <dbReference type="EMBL" id="KAJ9594369.1"/>
    </source>
</evidence>
<gene>
    <name evidence="1" type="ORF">L9F63_014211</name>
</gene>
<feature type="non-terminal residue" evidence="1">
    <location>
        <position position="1"/>
    </location>
</feature>
<dbReference type="AlphaFoldDB" id="A0AAD8A8E9"/>
<keyword evidence="2" id="KW-1185">Reference proteome</keyword>
<protein>
    <submittedName>
        <fullName evidence="1">Uncharacterized protein</fullName>
    </submittedName>
</protein>
<dbReference type="EMBL" id="JASPKZ010003050">
    <property type="protein sequence ID" value="KAJ9594369.1"/>
    <property type="molecule type" value="Genomic_DNA"/>
</dbReference>
<accession>A0AAD8A8E9</accession>
<organism evidence="1 2">
    <name type="scientific">Diploptera punctata</name>
    <name type="common">Pacific beetle cockroach</name>
    <dbReference type="NCBI Taxonomy" id="6984"/>
    <lineage>
        <taxon>Eukaryota</taxon>
        <taxon>Metazoa</taxon>
        <taxon>Ecdysozoa</taxon>
        <taxon>Arthropoda</taxon>
        <taxon>Hexapoda</taxon>
        <taxon>Insecta</taxon>
        <taxon>Pterygota</taxon>
        <taxon>Neoptera</taxon>
        <taxon>Polyneoptera</taxon>
        <taxon>Dictyoptera</taxon>
        <taxon>Blattodea</taxon>
        <taxon>Blaberoidea</taxon>
        <taxon>Blaberidae</taxon>
        <taxon>Diplopterinae</taxon>
        <taxon>Diploptera</taxon>
    </lineage>
</organism>
<feature type="non-terminal residue" evidence="1">
    <location>
        <position position="60"/>
    </location>
</feature>
<reference evidence="1" key="1">
    <citation type="journal article" date="2023" name="IScience">
        <title>Live-bearing cockroach genome reveals convergent evolutionary mechanisms linked to viviparity in insects and beyond.</title>
        <authorList>
            <person name="Fouks B."/>
            <person name="Harrison M.C."/>
            <person name="Mikhailova A.A."/>
            <person name="Marchal E."/>
            <person name="English S."/>
            <person name="Carruthers M."/>
            <person name="Jennings E.C."/>
            <person name="Chiamaka E.L."/>
            <person name="Frigard R.A."/>
            <person name="Pippel M."/>
            <person name="Attardo G.M."/>
            <person name="Benoit J.B."/>
            <person name="Bornberg-Bauer E."/>
            <person name="Tobe S.S."/>
        </authorList>
    </citation>
    <scope>NUCLEOTIDE SEQUENCE</scope>
    <source>
        <strain evidence="1">Stay&amp;Tobe</strain>
    </source>
</reference>
<dbReference type="Proteomes" id="UP001233999">
    <property type="component" value="Unassembled WGS sequence"/>
</dbReference>
<sequence>TSVNFTNRVTSVGKTDPKFRIYTLIQPRKLLQTLWAMPVSPYVQGDGWRGKVIAVLFPNL</sequence>
<name>A0AAD8A8E9_DIPPU</name>
<reference evidence="1" key="2">
    <citation type="submission" date="2023-05" db="EMBL/GenBank/DDBJ databases">
        <authorList>
            <person name="Fouks B."/>
        </authorList>
    </citation>
    <scope>NUCLEOTIDE SEQUENCE</scope>
    <source>
        <strain evidence="1">Stay&amp;Tobe</strain>
        <tissue evidence="1">Testes</tissue>
    </source>
</reference>
<evidence type="ECO:0000313" key="2">
    <source>
        <dbReference type="Proteomes" id="UP001233999"/>
    </source>
</evidence>